<dbReference type="RefSeq" id="WP_211421687.1">
    <property type="nucleotide sequence ID" value="NZ_CP072642.1"/>
</dbReference>
<sequence>MTAERVIICTFDAPGFTGGPNTWLRRWYDVVTAHGFEVLTLAFVLEPDRYRLPEDYPLLAALADRGARFETFPYWETVEKKIRWLLSRIEAFRPAVFVPNFTIAGLYAAAWTRPAGLPTVGMLHSDDAYYRALLDVFVAGQPRFRATDVVAVSQYLTETAQARATPETAVHSIPYGVPLPATVSGWTQGPLRLLYAGRLEEEQKRISDVTRALCRAAQLPNVTATIAGDGQARASVESIISREGHGRVQYVGLVDNTHIQALMAEHHVFVLLSDYEGLPIALMEAMATGLVPICTAMRSGIGQLVVDGVTGCIVGDRGEGFVAAVRQLATRPEEWARLSRQARQHIVASGYDSETCLRQWVELLTRRSREATYRGQPLLRHQGRRLGLPAPHPDLEEDQWREPPPLVYYSRVARAKLRAAARRLLPGSQPSALR</sequence>
<accession>A0ABX8AX96</accession>
<dbReference type="Gene3D" id="3.40.50.2000">
    <property type="entry name" value="Glycogen Phosphorylase B"/>
    <property type="match status" value="2"/>
</dbReference>
<dbReference type="Pfam" id="PF00534">
    <property type="entry name" value="Glycos_transf_1"/>
    <property type="match status" value="1"/>
</dbReference>
<evidence type="ECO:0000313" key="3">
    <source>
        <dbReference type="Proteomes" id="UP000677668"/>
    </source>
</evidence>
<dbReference type="InterPro" id="IPR001296">
    <property type="entry name" value="Glyco_trans_1"/>
</dbReference>
<dbReference type="PANTHER" id="PTHR12526">
    <property type="entry name" value="GLYCOSYLTRANSFERASE"/>
    <property type="match status" value="1"/>
</dbReference>
<dbReference type="PANTHER" id="PTHR12526:SF636">
    <property type="entry name" value="BLL3647 PROTEIN"/>
    <property type="match status" value="1"/>
</dbReference>
<dbReference type="SUPFAM" id="SSF53756">
    <property type="entry name" value="UDP-Glycosyltransferase/glycogen phosphorylase"/>
    <property type="match status" value="1"/>
</dbReference>
<protein>
    <submittedName>
        <fullName evidence="2">Glycosyltransferase family 4 protein</fullName>
    </submittedName>
</protein>
<evidence type="ECO:0000313" key="2">
    <source>
        <dbReference type="EMBL" id="QUV93294.1"/>
    </source>
</evidence>
<organism evidence="2 3">
    <name type="scientific">Chloracidobacterium sp. N</name>
    <dbReference type="NCBI Taxonomy" id="2821540"/>
    <lineage>
        <taxon>Bacteria</taxon>
        <taxon>Pseudomonadati</taxon>
        <taxon>Acidobacteriota</taxon>
        <taxon>Terriglobia</taxon>
        <taxon>Terriglobales</taxon>
        <taxon>Acidobacteriaceae</taxon>
        <taxon>Chloracidobacterium</taxon>
        <taxon>Chloracidobacterium aggregatum</taxon>
    </lineage>
</organism>
<dbReference type="CDD" id="cd03801">
    <property type="entry name" value="GT4_PimA-like"/>
    <property type="match status" value="1"/>
</dbReference>
<dbReference type="EMBL" id="CP072642">
    <property type="protein sequence ID" value="QUV93294.1"/>
    <property type="molecule type" value="Genomic_DNA"/>
</dbReference>
<dbReference type="Proteomes" id="UP000677668">
    <property type="component" value="Chromosome 1"/>
</dbReference>
<keyword evidence="3" id="KW-1185">Reference proteome</keyword>
<reference evidence="2 3" key="1">
    <citation type="submission" date="2021-03" db="EMBL/GenBank/DDBJ databases">
        <title>Genomic and phenotypic characterization of Chloracidobacterium isolates provides evidence for multiple species.</title>
        <authorList>
            <person name="Saini M.K."/>
            <person name="Costas A.M.G."/>
            <person name="Tank M."/>
            <person name="Bryant D.A."/>
        </authorList>
    </citation>
    <scope>NUCLEOTIDE SEQUENCE [LARGE SCALE GENOMIC DNA]</scope>
    <source>
        <strain evidence="2 3">N</strain>
    </source>
</reference>
<evidence type="ECO:0000259" key="1">
    <source>
        <dbReference type="Pfam" id="PF00534"/>
    </source>
</evidence>
<proteinExistence type="predicted"/>
<gene>
    <name evidence="2" type="ORF">J8C05_07890</name>
</gene>
<name>A0ABX8AX96_9BACT</name>
<feature type="domain" description="Glycosyl transferase family 1" evidence="1">
    <location>
        <begin position="187"/>
        <end position="344"/>
    </location>
</feature>